<dbReference type="Pfam" id="PF13520">
    <property type="entry name" value="AA_permease_2"/>
    <property type="match status" value="1"/>
</dbReference>
<evidence type="ECO:0000256" key="3">
    <source>
        <dbReference type="ARBA" id="ARBA00022692"/>
    </source>
</evidence>
<gene>
    <name evidence="7" type="ORF">ABLG96_01935</name>
</gene>
<feature type="transmembrane region" description="Helical" evidence="6">
    <location>
        <begin position="32"/>
        <end position="51"/>
    </location>
</feature>
<feature type="transmembrane region" description="Helical" evidence="6">
    <location>
        <begin position="152"/>
        <end position="174"/>
    </location>
</feature>
<organism evidence="7">
    <name type="scientific">Nakamurella sp. A5-74</name>
    <dbReference type="NCBI Taxonomy" id="3158264"/>
    <lineage>
        <taxon>Bacteria</taxon>
        <taxon>Bacillati</taxon>
        <taxon>Actinomycetota</taxon>
        <taxon>Actinomycetes</taxon>
        <taxon>Nakamurellales</taxon>
        <taxon>Nakamurellaceae</taxon>
        <taxon>Nakamurella</taxon>
    </lineage>
</organism>
<feature type="transmembrane region" description="Helical" evidence="6">
    <location>
        <begin position="63"/>
        <end position="86"/>
    </location>
</feature>
<feature type="transmembrane region" description="Helical" evidence="6">
    <location>
        <begin position="318"/>
        <end position="337"/>
    </location>
</feature>
<protein>
    <submittedName>
        <fullName evidence="7">Amino acid permease</fullName>
    </submittedName>
</protein>
<evidence type="ECO:0000256" key="4">
    <source>
        <dbReference type="ARBA" id="ARBA00022989"/>
    </source>
</evidence>
<evidence type="ECO:0000256" key="6">
    <source>
        <dbReference type="SAM" id="Phobius"/>
    </source>
</evidence>
<dbReference type="GO" id="GO:0022857">
    <property type="term" value="F:transmembrane transporter activity"/>
    <property type="evidence" value="ECO:0007669"/>
    <property type="project" value="InterPro"/>
</dbReference>
<dbReference type="PIRSF" id="PIRSF006060">
    <property type="entry name" value="AA_transporter"/>
    <property type="match status" value="1"/>
</dbReference>
<dbReference type="EMBL" id="CP159218">
    <property type="protein sequence ID" value="XCG64131.1"/>
    <property type="molecule type" value="Genomic_DNA"/>
</dbReference>
<dbReference type="InterPro" id="IPR002293">
    <property type="entry name" value="AA/rel_permease1"/>
</dbReference>
<comment type="subcellular location">
    <subcellularLocation>
        <location evidence="1">Membrane</location>
        <topology evidence="1">Multi-pass membrane protein</topology>
    </subcellularLocation>
</comment>
<evidence type="ECO:0000256" key="1">
    <source>
        <dbReference type="ARBA" id="ARBA00004141"/>
    </source>
</evidence>
<evidence type="ECO:0000256" key="5">
    <source>
        <dbReference type="ARBA" id="ARBA00023136"/>
    </source>
</evidence>
<dbReference type="Gene3D" id="1.20.1740.10">
    <property type="entry name" value="Amino acid/polyamine transporter I"/>
    <property type="match status" value="1"/>
</dbReference>
<dbReference type="GO" id="GO:0016020">
    <property type="term" value="C:membrane"/>
    <property type="evidence" value="ECO:0007669"/>
    <property type="project" value="UniProtKB-SubCell"/>
</dbReference>
<feature type="transmembrane region" description="Helical" evidence="6">
    <location>
        <begin position="181"/>
        <end position="198"/>
    </location>
</feature>
<feature type="transmembrane region" description="Helical" evidence="6">
    <location>
        <begin position="369"/>
        <end position="387"/>
    </location>
</feature>
<name>A0AAU8DQ57_9ACTN</name>
<keyword evidence="4 6" id="KW-1133">Transmembrane helix</keyword>
<dbReference type="PANTHER" id="PTHR45649">
    <property type="entry name" value="AMINO-ACID PERMEASE BAT1"/>
    <property type="match status" value="1"/>
</dbReference>
<keyword evidence="3 6" id="KW-0812">Transmembrane</keyword>
<dbReference type="PANTHER" id="PTHR45649:SF26">
    <property type="entry name" value="OS04G0435100 PROTEIN"/>
    <property type="match status" value="1"/>
</dbReference>
<dbReference type="RefSeq" id="WP_353649744.1">
    <property type="nucleotide sequence ID" value="NZ_CP159218.1"/>
</dbReference>
<feature type="transmembrane region" description="Helical" evidence="6">
    <location>
        <begin position="218"/>
        <end position="239"/>
    </location>
</feature>
<evidence type="ECO:0000313" key="7">
    <source>
        <dbReference type="EMBL" id="XCG64131.1"/>
    </source>
</evidence>
<keyword evidence="2" id="KW-0813">Transport</keyword>
<dbReference type="AlphaFoldDB" id="A0AAU8DQ57"/>
<sequence length="504" mass="54706">MAEPEIDEDSARLAEMGYTQELHRGMSAFSNFAVSFSIISILAGCITSYRIALTSGGPSAITVGWAVVGLFVLCVAMSMAEVCSRYPTAGGLYFWAGELAKSNKRAWAWVVGWFNFMGEIAVTAAIDYGCALTWMAFMNLVWGIEVTPGRTFLLFVGIIIAHALLNAFGVNLVSLLSNISAWWHVVGVLIIVVALWVLPEKHQDVGWTLFGWHNETGWTFGPYVLLLGLLMAQYTYTGYDASAHVAEETRNASRSAPRGIVLSVLVSVIGGFILLYSITAAIPDRSEAGLTALAASDTGLPPAQIFLDALGSPTVAKFLLAIVCVAQFFCGMASVTANSRMTFAFSRDKALPGSRLWSKVNPRTGTPTNSIWFCVTLSVLLAIPSLFNVTAYFAVTSIAVIGLYIAYVVPVFLRLRRPDFVQGPWNLGRWSKPIGWISVVWVVLICILFVLPPLNPVTVDTFNYAPIAVLVVLSISGVMWLAVGRKHFMSGRPVPSDKPVPLDK</sequence>
<accession>A0AAU8DQ57</accession>
<feature type="transmembrane region" description="Helical" evidence="6">
    <location>
        <begin position="260"/>
        <end position="282"/>
    </location>
</feature>
<evidence type="ECO:0000256" key="2">
    <source>
        <dbReference type="ARBA" id="ARBA00022448"/>
    </source>
</evidence>
<proteinExistence type="predicted"/>
<feature type="transmembrane region" description="Helical" evidence="6">
    <location>
        <begin position="107"/>
        <end position="137"/>
    </location>
</feature>
<feature type="transmembrane region" description="Helical" evidence="6">
    <location>
        <begin position="464"/>
        <end position="483"/>
    </location>
</feature>
<feature type="transmembrane region" description="Helical" evidence="6">
    <location>
        <begin position="434"/>
        <end position="452"/>
    </location>
</feature>
<feature type="transmembrane region" description="Helical" evidence="6">
    <location>
        <begin position="393"/>
        <end position="413"/>
    </location>
</feature>
<keyword evidence="5 6" id="KW-0472">Membrane</keyword>
<reference evidence="7" key="1">
    <citation type="submission" date="2024-05" db="EMBL/GenBank/DDBJ databases">
        <authorList>
            <person name="Cai S.Y."/>
            <person name="Jin L.M."/>
            <person name="Li H.R."/>
        </authorList>
    </citation>
    <scope>NUCLEOTIDE SEQUENCE</scope>
    <source>
        <strain evidence="7">A5-74</strain>
    </source>
</reference>